<reference evidence="4" key="1">
    <citation type="submission" date="2020-09" db="EMBL/GenBank/DDBJ databases">
        <title>Draft Genome Sequence of Paenibacillus sp. WST5.</title>
        <authorList>
            <person name="Bao Z."/>
        </authorList>
    </citation>
    <scope>NUCLEOTIDE SEQUENCE</scope>
    <source>
        <strain evidence="4">WST5</strain>
    </source>
</reference>
<dbReference type="SUPFAM" id="SSF53590">
    <property type="entry name" value="Nucleoside hydrolase"/>
    <property type="match status" value="1"/>
</dbReference>
<dbReference type="InterPro" id="IPR023186">
    <property type="entry name" value="IUNH"/>
</dbReference>
<dbReference type="PANTHER" id="PTHR12304">
    <property type="entry name" value="INOSINE-URIDINE PREFERRING NUCLEOSIDE HYDROLASE"/>
    <property type="match status" value="1"/>
</dbReference>
<dbReference type="Pfam" id="PF01156">
    <property type="entry name" value="IU_nuc_hydro"/>
    <property type="match status" value="1"/>
</dbReference>
<keyword evidence="2" id="KW-0326">Glycosidase</keyword>
<evidence type="ECO:0000313" key="4">
    <source>
        <dbReference type="EMBL" id="MBD0378932.1"/>
    </source>
</evidence>
<dbReference type="GO" id="GO:0006152">
    <property type="term" value="P:purine nucleoside catabolic process"/>
    <property type="evidence" value="ECO:0007669"/>
    <property type="project" value="TreeGrafter"/>
</dbReference>
<evidence type="ECO:0000259" key="3">
    <source>
        <dbReference type="Pfam" id="PF01156"/>
    </source>
</evidence>
<organism evidence="4 5">
    <name type="scientific">Paenibacillus sedimenti</name>
    <dbReference type="NCBI Taxonomy" id="2770274"/>
    <lineage>
        <taxon>Bacteria</taxon>
        <taxon>Bacillati</taxon>
        <taxon>Bacillota</taxon>
        <taxon>Bacilli</taxon>
        <taxon>Bacillales</taxon>
        <taxon>Paenibacillaceae</taxon>
        <taxon>Paenibacillus</taxon>
    </lineage>
</organism>
<dbReference type="PANTHER" id="PTHR12304:SF4">
    <property type="entry name" value="URIDINE NUCLEOSIDASE"/>
    <property type="match status" value="1"/>
</dbReference>
<evidence type="ECO:0000313" key="5">
    <source>
        <dbReference type="Proteomes" id="UP000650466"/>
    </source>
</evidence>
<accession>A0A926KJJ7</accession>
<dbReference type="InterPro" id="IPR036452">
    <property type="entry name" value="Ribo_hydro-like"/>
</dbReference>
<gene>
    <name evidence="4" type="ORF">ICC18_02200</name>
</gene>
<dbReference type="GO" id="GO:0008477">
    <property type="term" value="F:purine nucleosidase activity"/>
    <property type="evidence" value="ECO:0007669"/>
    <property type="project" value="TreeGrafter"/>
</dbReference>
<sequence length="298" mass="33674">MPFEVPKEKQIRLIINTEAKCEADDQYAIVHAVLSPRLQIKGIIGAHFGTRSATAMEDSYYEINHVLDLMGMLGKFDVLHGAPCKLPDPNTPIPSEGSNLIIREALKEDPLPLFVTFQGPLTDLASAYLQEPGIAERLTAIWIGGGTYPEGNPEFNLSNDIDAARVVFNSPIRLWQVPKNVYDMVRVELAELAVKVYPHGKVGKYLYEYLISHNMKNGHRLEWPKGEIWILGDSPAVSLLLNDQPFDYDWIEAPEIASDMSYIPRPGNRKIRVYRSVDSRFILEDFYAKLTLFALTEK</sequence>
<dbReference type="InterPro" id="IPR001910">
    <property type="entry name" value="Inosine/uridine_hydrolase_dom"/>
</dbReference>
<evidence type="ECO:0000256" key="1">
    <source>
        <dbReference type="ARBA" id="ARBA00022801"/>
    </source>
</evidence>
<evidence type="ECO:0000256" key="2">
    <source>
        <dbReference type="ARBA" id="ARBA00023295"/>
    </source>
</evidence>
<dbReference type="Gene3D" id="3.90.245.10">
    <property type="entry name" value="Ribonucleoside hydrolase-like"/>
    <property type="match status" value="1"/>
</dbReference>
<dbReference type="Proteomes" id="UP000650466">
    <property type="component" value="Unassembled WGS sequence"/>
</dbReference>
<dbReference type="EMBL" id="JACVVD010000001">
    <property type="protein sequence ID" value="MBD0378932.1"/>
    <property type="molecule type" value="Genomic_DNA"/>
</dbReference>
<dbReference type="GO" id="GO:0005829">
    <property type="term" value="C:cytosol"/>
    <property type="evidence" value="ECO:0007669"/>
    <property type="project" value="TreeGrafter"/>
</dbReference>
<protein>
    <submittedName>
        <fullName evidence="4">Nucleoside hydrolase</fullName>
    </submittedName>
</protein>
<comment type="caution">
    <text evidence="4">The sequence shown here is derived from an EMBL/GenBank/DDBJ whole genome shotgun (WGS) entry which is preliminary data.</text>
</comment>
<keyword evidence="1 4" id="KW-0378">Hydrolase</keyword>
<name>A0A926KJJ7_9BACL</name>
<feature type="domain" description="Inosine/uridine-preferring nucleoside hydrolase" evidence="3">
    <location>
        <begin position="23"/>
        <end position="246"/>
    </location>
</feature>
<proteinExistence type="predicted"/>
<dbReference type="AlphaFoldDB" id="A0A926KJJ7"/>
<keyword evidence="5" id="KW-1185">Reference proteome</keyword>